<evidence type="ECO:0000256" key="1">
    <source>
        <dbReference type="SAM" id="MobiDB-lite"/>
    </source>
</evidence>
<evidence type="ECO:0000313" key="2">
    <source>
        <dbReference type="Proteomes" id="UP001652581"/>
    </source>
</evidence>
<name>A0ABM5CAM5_VICPA</name>
<proteinExistence type="predicted"/>
<gene>
    <name evidence="3" type="primary">LOC140689261</name>
</gene>
<dbReference type="Proteomes" id="UP001652581">
    <property type="component" value="Chromosome 25"/>
</dbReference>
<keyword evidence="2" id="KW-1185">Reference proteome</keyword>
<reference evidence="3" key="1">
    <citation type="submission" date="2025-08" db="UniProtKB">
        <authorList>
            <consortium name="RefSeq"/>
        </authorList>
    </citation>
    <scope>IDENTIFICATION</scope>
</reference>
<accession>A0ABM5CAM5</accession>
<protein>
    <submittedName>
        <fullName evidence="3">Uncharacterized protein</fullName>
    </submittedName>
</protein>
<feature type="compositionally biased region" description="Basic and acidic residues" evidence="1">
    <location>
        <begin position="20"/>
        <end position="32"/>
    </location>
</feature>
<sequence>MQEGMRTSALTGGCGGLNRMDARDRGEERAEKPTVLQDQLQPSLPTRKSLRSRQTQLVQTELVMFPSCISHKSSPVALGSPFMLLVERSRSPPLWITAVAESWPPRVQSLSSVRNIHIMTGRRISLKPGVLPHTTRRQIQTPLLGAQERDQSCGLSVVMRLGSHHMPRPPGWRVSLCSPVFSVGARLTPTSVMLLRVISYLRRSSSSSTFPAW</sequence>
<dbReference type="RefSeq" id="XP_072805693.1">
    <property type="nucleotide sequence ID" value="XM_072949592.1"/>
</dbReference>
<organism evidence="2 3">
    <name type="scientific">Vicugna pacos</name>
    <name type="common">Alpaca</name>
    <name type="synonym">Lama pacos</name>
    <dbReference type="NCBI Taxonomy" id="30538"/>
    <lineage>
        <taxon>Eukaryota</taxon>
        <taxon>Metazoa</taxon>
        <taxon>Chordata</taxon>
        <taxon>Craniata</taxon>
        <taxon>Vertebrata</taxon>
        <taxon>Euteleostomi</taxon>
        <taxon>Mammalia</taxon>
        <taxon>Eutheria</taxon>
        <taxon>Laurasiatheria</taxon>
        <taxon>Artiodactyla</taxon>
        <taxon>Tylopoda</taxon>
        <taxon>Camelidae</taxon>
        <taxon>Vicugna</taxon>
    </lineage>
</organism>
<dbReference type="GeneID" id="140689261"/>
<feature type="compositionally biased region" description="Polar residues" evidence="1">
    <location>
        <begin position="36"/>
        <end position="52"/>
    </location>
</feature>
<feature type="region of interest" description="Disordered" evidence="1">
    <location>
        <begin position="1"/>
        <end position="52"/>
    </location>
</feature>
<evidence type="ECO:0000313" key="3">
    <source>
        <dbReference type="RefSeq" id="XP_072805693.1"/>
    </source>
</evidence>